<organism evidence="12 13">
    <name type="scientific">Ceratocystis fimbriata CBS 114723</name>
    <dbReference type="NCBI Taxonomy" id="1035309"/>
    <lineage>
        <taxon>Eukaryota</taxon>
        <taxon>Fungi</taxon>
        <taxon>Dikarya</taxon>
        <taxon>Ascomycota</taxon>
        <taxon>Pezizomycotina</taxon>
        <taxon>Sordariomycetes</taxon>
        <taxon>Hypocreomycetidae</taxon>
        <taxon>Microascales</taxon>
        <taxon>Ceratocystidaceae</taxon>
        <taxon>Ceratocystis</taxon>
    </lineage>
</organism>
<dbReference type="GO" id="GO:0004168">
    <property type="term" value="F:dolichol kinase activity"/>
    <property type="evidence" value="ECO:0007669"/>
    <property type="project" value="UniProtKB-EC"/>
</dbReference>
<sequence length="901" mass="98247">MPQPPDHDVNSASLELQPNSSPLPSPKTRGAGLNNDPSHNANESITPSFSSPSLNTLSPGSCSPPCPGAPAVLRSRPAVAAATTTATITTTSATIATPLTAIMPFEASTVSDSGTEADGEYFLRGLPAPKARLHKGLRGEEEPLSGVSTPLLPPPAQRTWKPESMIEDSNVQSMKKKKRRSRILVRRAAELGVVVVLTGVVIANEDVAAMIKPLTRELAQFGALYTLMLCVYPLRVIMLRTSPYSKPTLGLSSITIPPDFDPAPFLYPPVLTLLASFLISSDKSQLLAPNIVLAISTIPRYLVPFACYSTPDSSPSSVHWLLSLLPLLTSTTSASKLTIDQLSTYKSLEILSYLYPLHQYFCVVLYSLTTTSLLPAELELLSVALINILLFAESPQIKILRALIWVGGFLVLLSTGNTILKGIALARVPKWRFRRDRRRIRESPIVRPLRLLWNPFYLKRELLGLGSSKNSITAATEETSDSLSGNDYNDDSQEATQNSNKTRVLAKPRKKPERSSENRPQVIFTKRRRRTLSVSLKPLLKLTPEQAMARKWLYAGYVYTCIVTIIIFPVRLAISRDALNGHEAIGWAMGYLFGDVGYFRWQVVSYKLNDWIILPPRVESLNKAVCCGSGWVQNIRLSFVGVANTRLLLAAYWLLILVIGLLVVFRLSAIYEVDTRRKVFHFMMVAMMLPSIFVDACFCAMALSFALAIFLLLDLLRASQLPPLSKPIATFLAPYVDGRDFKGPVVVSHIFLLIGCAIPLWLSLAAQSRAVSDVQGWPQGWELPARHVSMVAGVVCVGLGDAAASLVGRRYGRHKWYWGGGKSLEGSIAFALAVCAGLMAASAWMRIGGWPVAQEVGVSRALGNSLGCGSLASLTEAVLTGGNDNVIVPVVLWMCVKSIGV</sequence>
<evidence type="ECO:0000256" key="7">
    <source>
        <dbReference type="ARBA" id="ARBA00022824"/>
    </source>
</evidence>
<comment type="similarity">
    <text evidence="2">Belongs to the polyprenol kinase family.</text>
</comment>
<feature type="transmembrane region" description="Helical" evidence="11">
    <location>
        <begin position="787"/>
        <end position="807"/>
    </location>
</feature>
<keyword evidence="9 11" id="KW-0472">Membrane</keyword>
<dbReference type="PANTHER" id="PTHR13205:SF15">
    <property type="entry name" value="DOLICHOL KINASE"/>
    <property type="match status" value="1"/>
</dbReference>
<reference evidence="12 13" key="1">
    <citation type="journal article" date="2013" name="Fungal Biol.">
        <title>Analysis of microsatellite markers in the genome of the plant pathogen Ceratocystis fimbriata.</title>
        <authorList>
            <person name="Simpson M.C."/>
            <person name="Wilken P.M."/>
            <person name="Coetzee M.P."/>
            <person name="Wingfield M.J."/>
            <person name="Wingfield B.D."/>
        </authorList>
    </citation>
    <scope>NUCLEOTIDE SEQUENCE [LARGE SCALE GENOMIC DNA]</scope>
    <source>
        <strain evidence="12 13">CBS 114723</strain>
    </source>
</reference>
<evidence type="ECO:0000256" key="10">
    <source>
        <dbReference type="SAM" id="MobiDB-lite"/>
    </source>
</evidence>
<dbReference type="STRING" id="1035309.A0A2C5X7L1"/>
<evidence type="ECO:0000313" key="13">
    <source>
        <dbReference type="Proteomes" id="UP000222788"/>
    </source>
</evidence>
<name>A0A2C5X7L1_9PEZI</name>
<dbReference type="AlphaFoldDB" id="A0A2C5X7L1"/>
<dbReference type="OrthoDB" id="377083at2759"/>
<evidence type="ECO:0000256" key="4">
    <source>
        <dbReference type="ARBA" id="ARBA00022679"/>
    </source>
</evidence>
<protein>
    <recommendedName>
        <fullName evidence="3">dolichol kinase</fullName>
        <ecNumber evidence="3">2.7.1.108</ecNumber>
    </recommendedName>
</protein>
<comment type="subcellular location">
    <subcellularLocation>
        <location evidence="1">Endoplasmic reticulum membrane</location>
        <topology evidence="1">Multi-pass membrane protein</topology>
    </subcellularLocation>
</comment>
<evidence type="ECO:0000256" key="6">
    <source>
        <dbReference type="ARBA" id="ARBA00022777"/>
    </source>
</evidence>
<feature type="region of interest" description="Disordered" evidence="10">
    <location>
        <begin position="140"/>
        <end position="160"/>
    </location>
</feature>
<feature type="compositionally biased region" description="Polar residues" evidence="10">
    <location>
        <begin position="476"/>
        <end position="487"/>
    </location>
</feature>
<evidence type="ECO:0000313" key="12">
    <source>
        <dbReference type="EMBL" id="PHH53670.1"/>
    </source>
</evidence>
<dbReference type="GO" id="GO:0005789">
    <property type="term" value="C:endoplasmic reticulum membrane"/>
    <property type="evidence" value="ECO:0007669"/>
    <property type="project" value="UniProtKB-SubCell"/>
</dbReference>
<keyword evidence="6 12" id="KW-0418">Kinase</keyword>
<evidence type="ECO:0000256" key="5">
    <source>
        <dbReference type="ARBA" id="ARBA00022692"/>
    </source>
</evidence>
<dbReference type="EC" id="2.7.1.108" evidence="3"/>
<feature type="transmembrane region" description="Helical" evidence="11">
    <location>
        <begin position="184"/>
        <end position="203"/>
    </location>
</feature>
<keyword evidence="7" id="KW-0256">Endoplasmic reticulum</keyword>
<dbReference type="InterPro" id="IPR032974">
    <property type="entry name" value="Polypren_kinase"/>
</dbReference>
<dbReference type="PANTHER" id="PTHR13205">
    <property type="entry name" value="TRANSMEMBRANE PROTEIN 15-RELATED"/>
    <property type="match status" value="1"/>
</dbReference>
<reference evidence="12 13" key="2">
    <citation type="journal article" date="2013" name="IMA Fungus">
        <title>IMA Genome-F 1: Ceratocystis fimbriata: Draft nuclear genome sequence for the plant pathogen, Ceratocystis fimbriata.</title>
        <authorList>
            <person name="Wilken P.M."/>
            <person name="Steenkamp E.T."/>
            <person name="Wingfield M.J."/>
            <person name="de Beer Z.W."/>
            <person name="Wingfield B.D."/>
        </authorList>
    </citation>
    <scope>NUCLEOTIDE SEQUENCE [LARGE SCALE GENOMIC DNA]</scope>
    <source>
        <strain evidence="12 13">CBS 114723</strain>
    </source>
</reference>
<feature type="transmembrane region" description="Helical" evidence="11">
    <location>
        <begin position="360"/>
        <end position="390"/>
    </location>
</feature>
<proteinExistence type="inferred from homology"/>
<feature type="transmembrane region" description="Helical" evidence="11">
    <location>
        <begin position="692"/>
        <end position="713"/>
    </location>
</feature>
<evidence type="ECO:0000256" key="11">
    <source>
        <dbReference type="SAM" id="Phobius"/>
    </source>
</evidence>
<feature type="transmembrane region" description="Helical" evidence="11">
    <location>
        <begin position="650"/>
        <end position="671"/>
    </location>
</feature>
<feature type="transmembrane region" description="Helical" evidence="11">
    <location>
        <begin position="746"/>
        <end position="766"/>
    </location>
</feature>
<evidence type="ECO:0000256" key="2">
    <source>
        <dbReference type="ARBA" id="ARBA00010794"/>
    </source>
</evidence>
<feature type="transmembrane region" description="Helical" evidence="11">
    <location>
        <begin position="218"/>
        <end position="237"/>
    </location>
</feature>
<gene>
    <name evidence="12" type="primary">sec59</name>
    <name evidence="12" type="ORF">CFIMG_001483RA</name>
</gene>
<dbReference type="GO" id="GO:0043048">
    <property type="term" value="P:dolichyl monophosphate biosynthetic process"/>
    <property type="evidence" value="ECO:0007669"/>
    <property type="project" value="TreeGrafter"/>
</dbReference>
<keyword evidence="8 11" id="KW-1133">Transmembrane helix</keyword>
<keyword evidence="5 11" id="KW-0812">Transmembrane</keyword>
<feature type="compositionally biased region" description="Polar residues" evidence="10">
    <location>
        <begin position="10"/>
        <end position="22"/>
    </location>
</feature>
<feature type="transmembrane region" description="Helical" evidence="11">
    <location>
        <begin position="402"/>
        <end position="428"/>
    </location>
</feature>
<comment type="caution">
    <text evidence="12">The sequence shown here is derived from an EMBL/GenBank/DDBJ whole genome shotgun (WGS) entry which is preliminary data.</text>
</comment>
<dbReference type="EMBL" id="APWK03000040">
    <property type="protein sequence ID" value="PHH53670.1"/>
    <property type="molecule type" value="Genomic_DNA"/>
</dbReference>
<keyword evidence="4" id="KW-0808">Transferase</keyword>
<feature type="transmembrane region" description="Helical" evidence="11">
    <location>
        <begin position="552"/>
        <end position="574"/>
    </location>
</feature>
<dbReference type="Proteomes" id="UP000222788">
    <property type="component" value="Unassembled WGS sequence"/>
</dbReference>
<feature type="region of interest" description="Disordered" evidence="10">
    <location>
        <begin position="1"/>
        <end position="64"/>
    </location>
</feature>
<feature type="compositionally biased region" description="Polar residues" evidence="10">
    <location>
        <begin position="35"/>
        <end position="57"/>
    </location>
</feature>
<accession>A0A2C5X7L1</accession>
<feature type="region of interest" description="Disordered" evidence="10">
    <location>
        <begin position="476"/>
        <end position="522"/>
    </location>
</feature>
<evidence type="ECO:0000256" key="8">
    <source>
        <dbReference type="ARBA" id="ARBA00022989"/>
    </source>
</evidence>
<evidence type="ECO:0000256" key="3">
    <source>
        <dbReference type="ARBA" id="ARBA00012132"/>
    </source>
</evidence>
<evidence type="ECO:0000256" key="1">
    <source>
        <dbReference type="ARBA" id="ARBA00004477"/>
    </source>
</evidence>
<keyword evidence="13" id="KW-1185">Reference proteome</keyword>
<feature type="transmembrane region" description="Helical" evidence="11">
    <location>
        <begin position="827"/>
        <end position="845"/>
    </location>
</feature>
<evidence type="ECO:0000256" key="9">
    <source>
        <dbReference type="ARBA" id="ARBA00023136"/>
    </source>
</evidence>